<dbReference type="PANTHER" id="PTHR42973:SF13">
    <property type="entry name" value="FAD-BINDING PCMH-TYPE DOMAIN-CONTAINING PROTEIN"/>
    <property type="match status" value="1"/>
</dbReference>
<name>A0ABR4H938_9EURO</name>
<comment type="caution">
    <text evidence="7">The sequence shown here is derived from an EMBL/GenBank/DDBJ whole genome shotgun (WGS) entry which is preliminary data.</text>
</comment>
<evidence type="ECO:0000256" key="4">
    <source>
        <dbReference type="ARBA" id="ARBA00023002"/>
    </source>
</evidence>
<dbReference type="InterPro" id="IPR006094">
    <property type="entry name" value="Oxid_FAD_bind_N"/>
</dbReference>
<evidence type="ECO:0000256" key="3">
    <source>
        <dbReference type="ARBA" id="ARBA00022827"/>
    </source>
</evidence>
<keyword evidence="8" id="KW-1185">Reference proteome</keyword>
<evidence type="ECO:0000256" key="5">
    <source>
        <dbReference type="SAM" id="SignalP"/>
    </source>
</evidence>
<evidence type="ECO:0000256" key="1">
    <source>
        <dbReference type="ARBA" id="ARBA00005466"/>
    </source>
</evidence>
<comment type="similarity">
    <text evidence="1">Belongs to the oxygen-dependent FAD-linked oxidoreductase family.</text>
</comment>
<dbReference type="InterPro" id="IPR016169">
    <property type="entry name" value="FAD-bd_PCMH_sub2"/>
</dbReference>
<accession>A0ABR4H938</accession>
<gene>
    <name evidence="7" type="ORF">BJX63DRAFT_422047</name>
</gene>
<dbReference type="PANTHER" id="PTHR42973">
    <property type="entry name" value="BINDING OXIDOREDUCTASE, PUTATIVE (AFU_ORTHOLOGUE AFUA_1G17690)-RELATED"/>
    <property type="match status" value="1"/>
</dbReference>
<feature type="signal peptide" evidence="5">
    <location>
        <begin position="1"/>
        <end position="19"/>
    </location>
</feature>
<organism evidence="7 8">
    <name type="scientific">Aspergillus granulosus</name>
    <dbReference type="NCBI Taxonomy" id="176169"/>
    <lineage>
        <taxon>Eukaryota</taxon>
        <taxon>Fungi</taxon>
        <taxon>Dikarya</taxon>
        <taxon>Ascomycota</taxon>
        <taxon>Pezizomycotina</taxon>
        <taxon>Eurotiomycetes</taxon>
        <taxon>Eurotiomycetidae</taxon>
        <taxon>Eurotiales</taxon>
        <taxon>Aspergillaceae</taxon>
        <taxon>Aspergillus</taxon>
        <taxon>Aspergillus subgen. Nidulantes</taxon>
    </lineage>
</organism>
<evidence type="ECO:0000259" key="6">
    <source>
        <dbReference type="PROSITE" id="PS51387"/>
    </source>
</evidence>
<proteinExistence type="inferred from homology"/>
<keyword evidence="3" id="KW-0274">FAD</keyword>
<dbReference type="InterPro" id="IPR036318">
    <property type="entry name" value="FAD-bd_PCMH-like_sf"/>
</dbReference>
<reference evidence="7 8" key="1">
    <citation type="submission" date="2024-07" db="EMBL/GenBank/DDBJ databases">
        <title>Section-level genome sequencing and comparative genomics of Aspergillus sections Usti and Cavernicolus.</title>
        <authorList>
            <consortium name="Lawrence Berkeley National Laboratory"/>
            <person name="Nybo J.L."/>
            <person name="Vesth T.C."/>
            <person name="Theobald S."/>
            <person name="Frisvad J.C."/>
            <person name="Larsen T.O."/>
            <person name="Kjaerboelling I."/>
            <person name="Rothschild-Mancinelli K."/>
            <person name="Lyhne E.K."/>
            <person name="Kogle M.E."/>
            <person name="Barry K."/>
            <person name="Clum A."/>
            <person name="Na H."/>
            <person name="Ledsgaard L."/>
            <person name="Lin J."/>
            <person name="Lipzen A."/>
            <person name="Kuo A."/>
            <person name="Riley R."/>
            <person name="Mondo S."/>
            <person name="Labutti K."/>
            <person name="Haridas S."/>
            <person name="Pangalinan J."/>
            <person name="Salamov A.A."/>
            <person name="Simmons B.A."/>
            <person name="Magnuson J.K."/>
            <person name="Chen J."/>
            <person name="Drula E."/>
            <person name="Henrissat B."/>
            <person name="Wiebenga A."/>
            <person name="Lubbers R.J."/>
            <person name="Gomes A.C."/>
            <person name="Makela M.R."/>
            <person name="Stajich J."/>
            <person name="Grigoriev I.V."/>
            <person name="Mortensen U.H."/>
            <person name="De Vries R.P."/>
            <person name="Baker S.E."/>
            <person name="Andersen M.R."/>
        </authorList>
    </citation>
    <scope>NUCLEOTIDE SEQUENCE [LARGE SCALE GENOMIC DNA]</scope>
    <source>
        <strain evidence="7 8">CBS 588.65</strain>
    </source>
</reference>
<sequence length="542" mass="59592">MLAMFFSVLGLLLSGCVHGQDVQAPLFEVPATFQNSTIGNCQLACTQLQGTLEIPIGFEQGYFAAQQRELRPACVVQPESSEDVSRIVRVVREYPCQFAVKGGGHGNHAGASSIHGGLLIDMSRIRQVTISEDESVAGIGAGARWMDVYSVLEEKGLAVVGGRASTVGVGGFTLGGGISFLSRRYGWAVDNVRNYEVVLANGTIANVNQDSCPDLYFALRGGGNNFGIVTRFDFETHQQGPVSGGVTLFLMEDLESRKAALGLKDPWQWSVHSVLVQVNKRILSTFSRLGFSVHSRDVIREFVALADESQTDASAHAFLYFSWVSSYRAYFFGMTRIYAAPDANPAVFKNISSMKKLYSTQRTANISDFARETDEQNIGIAGTRNSWRTVTLKINADLISDILDLFLSAIHPYTSIPGLLLSFNMQLLTKPEIQLFGKNGGNPLGIHPDDGPLFLFSFTHGYSDSADELRFEKLNDEIMDKVITVAKERGLYHPFIYQNYAGPGQDVYAGYGAENRAKLAEIQRKYDPEGVFLKLQPGYFKV</sequence>
<dbReference type="EMBL" id="JBFXLT010000052">
    <property type="protein sequence ID" value="KAL2811975.1"/>
    <property type="molecule type" value="Genomic_DNA"/>
</dbReference>
<dbReference type="Gene3D" id="3.30.465.10">
    <property type="match status" value="1"/>
</dbReference>
<keyword evidence="4" id="KW-0560">Oxidoreductase</keyword>
<keyword evidence="5" id="KW-0732">Signal</keyword>
<feature type="domain" description="FAD-binding PCMH-type" evidence="6">
    <location>
        <begin position="68"/>
        <end position="239"/>
    </location>
</feature>
<keyword evidence="2" id="KW-0285">Flavoprotein</keyword>
<dbReference type="Pfam" id="PF01565">
    <property type="entry name" value="FAD_binding_4"/>
    <property type="match status" value="1"/>
</dbReference>
<evidence type="ECO:0000313" key="7">
    <source>
        <dbReference type="EMBL" id="KAL2811975.1"/>
    </source>
</evidence>
<evidence type="ECO:0000256" key="2">
    <source>
        <dbReference type="ARBA" id="ARBA00022630"/>
    </source>
</evidence>
<evidence type="ECO:0000313" key="8">
    <source>
        <dbReference type="Proteomes" id="UP001610334"/>
    </source>
</evidence>
<dbReference type="SUPFAM" id="SSF56176">
    <property type="entry name" value="FAD-binding/transporter-associated domain-like"/>
    <property type="match status" value="1"/>
</dbReference>
<dbReference type="InterPro" id="IPR050416">
    <property type="entry name" value="FAD-linked_Oxidoreductase"/>
</dbReference>
<dbReference type="PROSITE" id="PS51387">
    <property type="entry name" value="FAD_PCMH"/>
    <property type="match status" value="1"/>
</dbReference>
<protein>
    <recommendedName>
        <fullName evidence="6">FAD-binding PCMH-type domain-containing protein</fullName>
    </recommendedName>
</protein>
<feature type="chain" id="PRO_5047208465" description="FAD-binding PCMH-type domain-containing protein" evidence="5">
    <location>
        <begin position="20"/>
        <end position="542"/>
    </location>
</feature>
<dbReference type="InterPro" id="IPR016166">
    <property type="entry name" value="FAD-bd_PCMH"/>
</dbReference>
<dbReference type="Proteomes" id="UP001610334">
    <property type="component" value="Unassembled WGS sequence"/>
</dbReference>